<dbReference type="InterPro" id="IPR054593">
    <property type="entry name" value="Beta-mannosidase-like_N2"/>
</dbReference>
<keyword evidence="5" id="KW-0624">Polysaccharide degradation</keyword>
<dbReference type="OrthoDB" id="408532at2759"/>
<accession>A0A9W9X9L2</accession>
<evidence type="ECO:0000256" key="4">
    <source>
        <dbReference type="ARBA" id="ARBA00023295"/>
    </source>
</evidence>
<dbReference type="InterPro" id="IPR041447">
    <property type="entry name" value="Mannosidase_ig"/>
</dbReference>
<comment type="caution">
    <text evidence="10">The sequence shown here is derived from an EMBL/GenBank/DDBJ whole genome shotgun (WGS) entry which is preliminary data.</text>
</comment>
<dbReference type="Pfam" id="PF00703">
    <property type="entry name" value="Glyco_hydro_2"/>
    <property type="match status" value="1"/>
</dbReference>
<evidence type="ECO:0000259" key="6">
    <source>
        <dbReference type="Pfam" id="PF00703"/>
    </source>
</evidence>
<dbReference type="AlphaFoldDB" id="A0A9W9X9L2"/>
<evidence type="ECO:0008006" key="12">
    <source>
        <dbReference type="Google" id="ProtNLM"/>
    </source>
</evidence>
<keyword evidence="3" id="KW-0119">Carbohydrate metabolism</keyword>
<dbReference type="InterPro" id="IPR036156">
    <property type="entry name" value="Beta-gal/glucu_dom_sf"/>
</dbReference>
<protein>
    <recommendedName>
        <fullName evidence="12">Exo-1,4-beta-D-glucosaminidase</fullName>
    </recommendedName>
</protein>
<dbReference type="Pfam" id="PF18368">
    <property type="entry name" value="Ig_GlcNase"/>
    <property type="match status" value="1"/>
</dbReference>
<evidence type="ECO:0000256" key="5">
    <source>
        <dbReference type="ARBA" id="ARBA00023326"/>
    </source>
</evidence>
<dbReference type="InterPro" id="IPR043534">
    <property type="entry name" value="EBDG/EBM"/>
</dbReference>
<dbReference type="Gene3D" id="3.20.20.80">
    <property type="entry name" value="Glycosidases"/>
    <property type="match status" value="1"/>
</dbReference>
<dbReference type="InterPro" id="IPR013783">
    <property type="entry name" value="Ig-like_fold"/>
</dbReference>
<gene>
    <name evidence="10" type="ORF">N7530_001087</name>
</gene>
<dbReference type="GO" id="GO:0000272">
    <property type="term" value="P:polysaccharide catabolic process"/>
    <property type="evidence" value="ECO:0007669"/>
    <property type="project" value="UniProtKB-KW"/>
</dbReference>
<dbReference type="EMBL" id="JAPWDO010000001">
    <property type="protein sequence ID" value="KAJ5486787.1"/>
    <property type="molecule type" value="Genomic_DNA"/>
</dbReference>
<dbReference type="Gene3D" id="2.60.120.260">
    <property type="entry name" value="Galactose-binding domain-like"/>
    <property type="match status" value="1"/>
</dbReference>
<evidence type="ECO:0000256" key="2">
    <source>
        <dbReference type="ARBA" id="ARBA00022801"/>
    </source>
</evidence>
<dbReference type="GO" id="GO:0004553">
    <property type="term" value="F:hydrolase activity, hydrolyzing O-glycosyl compounds"/>
    <property type="evidence" value="ECO:0007669"/>
    <property type="project" value="InterPro"/>
</dbReference>
<keyword evidence="4" id="KW-0326">Glycosidase</keyword>
<keyword evidence="11" id="KW-1185">Reference proteome</keyword>
<keyword evidence="2" id="KW-0378">Hydrolase</keyword>
<dbReference type="InterPro" id="IPR017853">
    <property type="entry name" value="GH"/>
</dbReference>
<dbReference type="SUPFAM" id="SSF49303">
    <property type="entry name" value="beta-Galactosidase/glucuronidase domain"/>
    <property type="match status" value="3"/>
</dbReference>
<comment type="similarity">
    <text evidence="1">Belongs to the glycosyl hydrolase 2 family.</text>
</comment>
<dbReference type="PANTHER" id="PTHR43536:SF1">
    <property type="entry name" value="MANNOSYLGLYCOPROTEIN ENDO-BETA-MANNOSIDASE"/>
    <property type="match status" value="1"/>
</dbReference>
<evidence type="ECO:0000256" key="1">
    <source>
        <dbReference type="ARBA" id="ARBA00007401"/>
    </source>
</evidence>
<feature type="domain" description="Beta-mannosidase-like galactose-binding" evidence="9">
    <location>
        <begin position="90"/>
        <end position="205"/>
    </location>
</feature>
<dbReference type="InterPro" id="IPR041351">
    <property type="entry name" value="Ig_GlcNase"/>
</dbReference>
<feature type="domain" description="Mannosidase Ig/CBM-like" evidence="7">
    <location>
        <begin position="711"/>
        <end position="795"/>
    </location>
</feature>
<dbReference type="Pfam" id="PF22666">
    <property type="entry name" value="Glyco_hydro_2_N2"/>
    <property type="match status" value="1"/>
</dbReference>
<evidence type="ECO:0000259" key="7">
    <source>
        <dbReference type="Pfam" id="PF17786"/>
    </source>
</evidence>
<evidence type="ECO:0000259" key="9">
    <source>
        <dbReference type="Pfam" id="PF22666"/>
    </source>
</evidence>
<feature type="domain" description="Glycoside hydrolase family 2 immunoglobulin-like beta-sandwich" evidence="6">
    <location>
        <begin position="261"/>
        <end position="362"/>
    </location>
</feature>
<name>A0A9W9X9L2_9EURO</name>
<evidence type="ECO:0000256" key="3">
    <source>
        <dbReference type="ARBA" id="ARBA00023277"/>
    </source>
</evidence>
<dbReference type="PANTHER" id="PTHR43536">
    <property type="entry name" value="MANNOSYLGLYCOPROTEIN ENDO-BETA-MANNOSIDASE"/>
    <property type="match status" value="1"/>
</dbReference>
<evidence type="ECO:0000259" key="8">
    <source>
        <dbReference type="Pfam" id="PF18368"/>
    </source>
</evidence>
<dbReference type="SUPFAM" id="SSF49785">
    <property type="entry name" value="Galactose-binding domain-like"/>
    <property type="match status" value="1"/>
</dbReference>
<dbReference type="InterPro" id="IPR006102">
    <property type="entry name" value="Ig-like_GH2"/>
</dbReference>
<feature type="domain" description="Exo-beta-D-glucosaminidase Ig-fold" evidence="8">
    <location>
        <begin position="806"/>
        <end position="914"/>
    </location>
</feature>
<dbReference type="InterPro" id="IPR008979">
    <property type="entry name" value="Galactose-bd-like_sf"/>
</dbReference>
<dbReference type="Proteomes" id="UP001147760">
    <property type="component" value="Unassembled WGS sequence"/>
</dbReference>
<dbReference type="SUPFAM" id="SSF51445">
    <property type="entry name" value="(Trans)glycosidases"/>
    <property type="match status" value="1"/>
</dbReference>
<dbReference type="Gene3D" id="2.60.40.10">
    <property type="entry name" value="Immunoglobulins"/>
    <property type="match status" value="3"/>
</dbReference>
<dbReference type="Pfam" id="PF17786">
    <property type="entry name" value="Mannosidase_ig"/>
    <property type="match status" value="1"/>
</dbReference>
<sequence>MNKPSHAFLRYKLNITVGIWRTRANQTIMFKNMSKLCIALAISVSVCAASTGSEHLVAFAGDIAAIPGWYLQSTTKVSEEMHVLSAPGKDMSSWYRVGARGTVMAGLIENGVYNETDLFYSDNMESIADPSLFDAPWLYREEFTLNPSTGQYFTLKTHGITSKADIYLNGELIASSDQQQGSYGGHQCNLTEHIREGVNCLLIRAFPTNYLRDFAQGFVDWNPYPADNGTGVWRNIEVSQTGAVSMSPFRILTDFTHPNSGPVKVTFRTDLTNHESNGHEVLVNGTVKGSDGSAAMEFSEAFDLKSNEQKTVSMSVSIENPDIWWPALWGEQPLYTVQASAIIQKPQQSVSDSSIRQQFGIRHVSSKLNKFNDTEFAVNGEPFQVIGAGYGPDIFLRFDIDRVQKIFTYMLDMGLNTVRLEGNQEHPELYDLADKMGMMVLAGWECCDKWEGWKYNNEAKGVKWDKSDYPVAKAAMLHEAEMMQSHASMLGFLVGSDFWPDDQATDIYLDVLKAMDWPNPIIASASKRGYPEALGPSGMKMDGPYDWVPPNYWYNDKEGAASGFGSELGAGVGTPEMGSLKKFMSDAELETLWKEPDADQYHMSRYDSQFYDRTIYNEALFARYGKPSSLEDYILKSQMADYEATRSQFEAYATRQNATRPATGVIYWMLNSAWPNLHWQLFDYYLSPMAAYFGTKVGARTEHVAYDYESHNIWLINHSLEKEGNRQIKVDFIDSNGKELSRAIVRSNTAPHSSKVAASLDRIKKVKDIGFLRLTLSDPKSKDVLSRNVYWLSPTTDVLNWSESDWYTTPVTKFAKYTKLETLKPATLKASLHSLESSTDDGLTHAEVVLENKSAGPAVFIRLNALDALEGAEIAPLYWSDNYVTLWPKEQLRLTVAFEGNIQHTVIEITGRNVEKVTLKV</sequence>
<reference evidence="10" key="1">
    <citation type="submission" date="2022-12" db="EMBL/GenBank/DDBJ databases">
        <authorList>
            <person name="Petersen C."/>
        </authorList>
    </citation>
    <scope>NUCLEOTIDE SEQUENCE</scope>
    <source>
        <strain evidence="10">IBT 17660</strain>
    </source>
</reference>
<evidence type="ECO:0000313" key="10">
    <source>
        <dbReference type="EMBL" id="KAJ5486787.1"/>
    </source>
</evidence>
<reference evidence="10" key="2">
    <citation type="journal article" date="2023" name="IMA Fungus">
        <title>Comparative genomic study of the Penicillium genus elucidates a diverse pangenome and 15 lateral gene transfer events.</title>
        <authorList>
            <person name="Petersen C."/>
            <person name="Sorensen T."/>
            <person name="Nielsen M.R."/>
            <person name="Sondergaard T.E."/>
            <person name="Sorensen J.L."/>
            <person name="Fitzpatrick D.A."/>
            <person name="Frisvad J.C."/>
            <person name="Nielsen K.L."/>
        </authorList>
    </citation>
    <scope>NUCLEOTIDE SEQUENCE</scope>
    <source>
        <strain evidence="10">IBT 17660</strain>
    </source>
</reference>
<proteinExistence type="inferred from homology"/>
<evidence type="ECO:0000313" key="11">
    <source>
        <dbReference type="Proteomes" id="UP001147760"/>
    </source>
</evidence>
<organism evidence="10 11">
    <name type="scientific">Penicillium desertorum</name>
    <dbReference type="NCBI Taxonomy" id="1303715"/>
    <lineage>
        <taxon>Eukaryota</taxon>
        <taxon>Fungi</taxon>
        <taxon>Dikarya</taxon>
        <taxon>Ascomycota</taxon>
        <taxon>Pezizomycotina</taxon>
        <taxon>Eurotiomycetes</taxon>
        <taxon>Eurotiomycetidae</taxon>
        <taxon>Eurotiales</taxon>
        <taxon>Aspergillaceae</taxon>
        <taxon>Penicillium</taxon>
    </lineage>
</organism>